<keyword evidence="1" id="KW-0560">Oxidoreductase</keyword>
<dbReference type="GO" id="GO:0003955">
    <property type="term" value="F:NAD(P)H dehydrogenase (quinone) activity"/>
    <property type="evidence" value="ECO:0007669"/>
    <property type="project" value="TreeGrafter"/>
</dbReference>
<dbReference type="PANTHER" id="PTHR47307">
    <property type="entry name" value="GLUTATHIONE-REGULATED POTASSIUM-EFFLUX SYSTEM ANCILLARY PROTEIN KEFG"/>
    <property type="match status" value="1"/>
</dbReference>
<protein>
    <submittedName>
        <fullName evidence="3">General stress protein</fullName>
    </submittedName>
</protein>
<evidence type="ECO:0000259" key="2">
    <source>
        <dbReference type="Pfam" id="PF02525"/>
    </source>
</evidence>
<name>A0A2A5RV82_9LACT</name>
<dbReference type="Gene3D" id="3.40.50.360">
    <property type="match status" value="1"/>
</dbReference>
<dbReference type="InterPro" id="IPR046980">
    <property type="entry name" value="KefG/KefF"/>
</dbReference>
<dbReference type="InterPro" id="IPR029039">
    <property type="entry name" value="Flavoprotein-like_sf"/>
</dbReference>
<comment type="caution">
    <text evidence="3">The sequence shown here is derived from an EMBL/GenBank/DDBJ whole genome shotgun (WGS) entry which is preliminary data.</text>
</comment>
<evidence type="ECO:0000256" key="1">
    <source>
        <dbReference type="ARBA" id="ARBA00023002"/>
    </source>
</evidence>
<dbReference type="InterPro" id="IPR003680">
    <property type="entry name" value="Flavodoxin_fold"/>
</dbReference>
<evidence type="ECO:0000313" key="3">
    <source>
        <dbReference type="EMBL" id="PCS05157.1"/>
    </source>
</evidence>
<dbReference type="PANTHER" id="PTHR47307:SF1">
    <property type="entry name" value="GLUTATHIONE-REGULATED POTASSIUM-EFFLUX SYSTEM ANCILLARY PROTEIN KEFG"/>
    <property type="match status" value="1"/>
</dbReference>
<dbReference type="GO" id="GO:0009055">
    <property type="term" value="F:electron transfer activity"/>
    <property type="evidence" value="ECO:0007669"/>
    <property type="project" value="TreeGrafter"/>
</dbReference>
<reference evidence="3 4" key="1">
    <citation type="submission" date="2014-12" db="EMBL/GenBank/DDBJ databases">
        <title>Draft genome sequences of 10 type strains of Lactococcus.</title>
        <authorList>
            <person name="Sun Z."/>
            <person name="Zhong Z."/>
            <person name="Liu W."/>
            <person name="Zhang W."/>
            <person name="Zhang H."/>
        </authorList>
    </citation>
    <scope>NUCLEOTIDE SEQUENCE [LARGE SCALE GENOMIC DNA]</scope>
    <source>
        <strain evidence="3 4">DSM 6634</strain>
    </source>
</reference>
<feature type="domain" description="Flavodoxin-like fold" evidence="2">
    <location>
        <begin position="1"/>
        <end position="167"/>
    </location>
</feature>
<accession>A0A2A5RV82</accession>
<proteinExistence type="predicted"/>
<dbReference type="EMBL" id="JXJW01000021">
    <property type="protein sequence ID" value="PCS05157.1"/>
    <property type="molecule type" value="Genomic_DNA"/>
</dbReference>
<keyword evidence="4" id="KW-1185">Reference proteome</keyword>
<organism evidence="3 4">
    <name type="scientific">Pseudolactococcus piscium</name>
    <dbReference type="NCBI Taxonomy" id="1364"/>
    <lineage>
        <taxon>Bacteria</taxon>
        <taxon>Bacillati</taxon>
        <taxon>Bacillota</taxon>
        <taxon>Bacilli</taxon>
        <taxon>Lactobacillales</taxon>
        <taxon>Streptococcaceae</taxon>
        <taxon>Pseudolactococcus</taxon>
    </lineage>
</organism>
<sequence length="173" mass="19755">MKILVLIAHPSLSTSRFNQTWKIALAHHEVTVHDLYASYPDGKIDPQKEQDLLIQHDRIVFQFPLYWYSTPALLKQWQDEVLTYGFAYGSKGTYLQGKELMLAISAGSSEADYQTDGRKGYTMTEVLRPLEMMSQLCSLVYTRPFIAYGANEATDEEVKQSSKEMIAHILKVN</sequence>
<evidence type="ECO:0000313" key="4">
    <source>
        <dbReference type="Proteomes" id="UP000218282"/>
    </source>
</evidence>
<dbReference type="Pfam" id="PF02525">
    <property type="entry name" value="Flavodoxin_2"/>
    <property type="match status" value="1"/>
</dbReference>
<dbReference type="AlphaFoldDB" id="A0A2A5RV82"/>
<dbReference type="RefSeq" id="WP_096815201.1">
    <property type="nucleotide sequence ID" value="NZ_JXJW01000021.1"/>
</dbReference>
<dbReference type="SUPFAM" id="SSF52218">
    <property type="entry name" value="Flavoproteins"/>
    <property type="match status" value="1"/>
</dbReference>
<dbReference type="GO" id="GO:0010181">
    <property type="term" value="F:FMN binding"/>
    <property type="evidence" value="ECO:0007669"/>
    <property type="project" value="TreeGrafter"/>
</dbReference>
<gene>
    <name evidence="3" type="ORF">RU86_GL001254</name>
</gene>
<dbReference type="Proteomes" id="UP000218282">
    <property type="component" value="Unassembled WGS sequence"/>
</dbReference>